<dbReference type="AlphaFoldDB" id="A0A552UI28"/>
<proteinExistence type="predicted"/>
<dbReference type="Pfam" id="PF25455">
    <property type="entry name" value="Beta-barrel_CAF17_C"/>
    <property type="match status" value="1"/>
</dbReference>
<dbReference type="NCBIfam" id="TIGR03317">
    <property type="entry name" value="ygfZ_signature"/>
    <property type="match status" value="1"/>
</dbReference>
<accession>A0A552UI28</accession>
<dbReference type="OrthoDB" id="9796287at2"/>
<organism evidence="3 4">
    <name type="scientific">Glacieibacterium frigidum</name>
    <dbReference type="NCBI Taxonomy" id="2593303"/>
    <lineage>
        <taxon>Bacteria</taxon>
        <taxon>Pseudomonadati</taxon>
        <taxon>Pseudomonadota</taxon>
        <taxon>Alphaproteobacteria</taxon>
        <taxon>Sphingomonadales</taxon>
        <taxon>Sphingosinicellaceae</taxon>
        <taxon>Glacieibacterium</taxon>
    </lineage>
</organism>
<evidence type="ECO:0000313" key="3">
    <source>
        <dbReference type="EMBL" id="TRW17873.1"/>
    </source>
</evidence>
<comment type="caution">
    <text evidence="3">The sequence shown here is derived from an EMBL/GenBank/DDBJ whole genome shotgun (WGS) entry which is preliminary data.</text>
</comment>
<sequence length="258" mass="27949">MPTARLTDRTVLRIGGPDAKDFLQGLLTNDVTGALPVYAGLLTAQGKHIVDMIVHEGGGELLLDVAASHADALAKRLGMYKLRRDVTIDASDASVFARWADPADDFGDRPFDPRLAALGERWLGFEARTTATPDQYDAHRRALGVPNTAEMADLLWLETNADELNGVSFTKGCYVGQENTARMHHRDKLRRRLMPVKLSGPASDEPIMAGSVAAGDLRSRAGDLGIAYLRMEHAETPLTQGGAPVALLWPGWLDRQAG</sequence>
<reference evidence="3 4" key="1">
    <citation type="submission" date="2019-07" db="EMBL/GenBank/DDBJ databases">
        <title>Novel species isolated from glacier.</title>
        <authorList>
            <person name="Liu Q."/>
            <person name="Xin Y.-H."/>
        </authorList>
    </citation>
    <scope>NUCLEOTIDE SEQUENCE [LARGE SCALE GENOMIC DNA]</scope>
    <source>
        <strain evidence="3 4">LB1R16</strain>
    </source>
</reference>
<dbReference type="Gene3D" id="3.30.1360.120">
    <property type="entry name" value="Probable tRNA modification gtpase trme, domain 1"/>
    <property type="match status" value="2"/>
</dbReference>
<dbReference type="InterPro" id="IPR017703">
    <property type="entry name" value="YgfZ/GCV_T_CS"/>
</dbReference>
<evidence type="ECO:0000259" key="2">
    <source>
        <dbReference type="Pfam" id="PF25455"/>
    </source>
</evidence>
<dbReference type="InterPro" id="IPR057460">
    <property type="entry name" value="CAF17_C"/>
</dbReference>
<dbReference type="PANTHER" id="PTHR22602:SF0">
    <property type="entry name" value="TRANSFERASE CAF17, MITOCHONDRIAL-RELATED"/>
    <property type="match status" value="1"/>
</dbReference>
<dbReference type="Proteomes" id="UP000317894">
    <property type="component" value="Unassembled WGS sequence"/>
</dbReference>
<dbReference type="InterPro" id="IPR045179">
    <property type="entry name" value="YgfZ/GcvT"/>
</dbReference>
<keyword evidence="1" id="KW-0809">Transit peptide</keyword>
<dbReference type="RefSeq" id="WP_144236567.1">
    <property type="nucleotide sequence ID" value="NZ_VJWA01000001.1"/>
</dbReference>
<dbReference type="GO" id="GO:0016226">
    <property type="term" value="P:iron-sulfur cluster assembly"/>
    <property type="evidence" value="ECO:0007669"/>
    <property type="project" value="TreeGrafter"/>
</dbReference>
<dbReference type="PANTHER" id="PTHR22602">
    <property type="entry name" value="TRANSFERASE CAF17, MITOCHONDRIAL-RELATED"/>
    <property type="match status" value="1"/>
</dbReference>
<evidence type="ECO:0000256" key="1">
    <source>
        <dbReference type="ARBA" id="ARBA00022946"/>
    </source>
</evidence>
<dbReference type="InterPro" id="IPR027266">
    <property type="entry name" value="TrmE/GcvT-like"/>
</dbReference>
<feature type="domain" description="CAF17 C-terminal" evidence="2">
    <location>
        <begin position="190"/>
        <end position="253"/>
    </location>
</feature>
<protein>
    <submittedName>
        <fullName evidence="3">Folate-binding protein YgfZ</fullName>
    </submittedName>
</protein>
<dbReference type="EMBL" id="VJWA01000001">
    <property type="protein sequence ID" value="TRW17873.1"/>
    <property type="molecule type" value="Genomic_DNA"/>
</dbReference>
<gene>
    <name evidence="3" type="ORF">FMM06_07035</name>
</gene>
<keyword evidence="4" id="KW-1185">Reference proteome</keyword>
<name>A0A552UI28_9SPHN</name>
<evidence type="ECO:0000313" key="4">
    <source>
        <dbReference type="Proteomes" id="UP000317894"/>
    </source>
</evidence>
<dbReference type="SUPFAM" id="SSF103025">
    <property type="entry name" value="Folate-binding domain"/>
    <property type="match status" value="1"/>
</dbReference>